<dbReference type="PANTHER" id="PTHR23056">
    <property type="entry name" value="CALCINEURIN B"/>
    <property type="match status" value="1"/>
</dbReference>
<dbReference type="InterPro" id="IPR002048">
    <property type="entry name" value="EF_hand_dom"/>
</dbReference>
<dbReference type="Pfam" id="PF13499">
    <property type="entry name" value="EF-hand_7"/>
    <property type="match status" value="1"/>
</dbReference>
<feature type="transmembrane region" description="Helical" evidence="3">
    <location>
        <begin position="200"/>
        <end position="222"/>
    </location>
</feature>
<dbReference type="GO" id="GO:0019722">
    <property type="term" value="P:calcium-mediated signaling"/>
    <property type="evidence" value="ECO:0007669"/>
    <property type="project" value="InterPro"/>
</dbReference>
<evidence type="ECO:0000313" key="6">
    <source>
        <dbReference type="Proteomes" id="UP000007879"/>
    </source>
</evidence>
<organism evidence="5 6">
    <name type="scientific">Amphimedon queenslandica</name>
    <name type="common">Sponge</name>
    <dbReference type="NCBI Taxonomy" id="400682"/>
    <lineage>
        <taxon>Eukaryota</taxon>
        <taxon>Metazoa</taxon>
        <taxon>Porifera</taxon>
        <taxon>Demospongiae</taxon>
        <taxon>Heteroscleromorpha</taxon>
        <taxon>Haplosclerida</taxon>
        <taxon>Niphatidae</taxon>
        <taxon>Amphimedon</taxon>
    </lineage>
</organism>
<keyword evidence="3" id="KW-1133">Transmembrane helix</keyword>
<dbReference type="EnsemblMetazoa" id="XM_003391671.1">
    <property type="protein sequence ID" value="XP_003391719.1"/>
    <property type="gene ID" value="LOC100639635"/>
</dbReference>
<dbReference type="Proteomes" id="UP000007879">
    <property type="component" value="Unassembled WGS sequence"/>
</dbReference>
<dbReference type="AlphaFoldDB" id="A0AAN0IJ35"/>
<dbReference type="SMART" id="SM00054">
    <property type="entry name" value="EFh"/>
    <property type="match status" value="3"/>
</dbReference>
<reference evidence="6" key="1">
    <citation type="journal article" date="2010" name="Nature">
        <title>The Amphimedon queenslandica genome and the evolution of animal complexity.</title>
        <authorList>
            <person name="Srivastava M."/>
            <person name="Simakov O."/>
            <person name="Chapman J."/>
            <person name="Fahey B."/>
            <person name="Gauthier M.E."/>
            <person name="Mitros T."/>
            <person name="Richards G.S."/>
            <person name="Conaco C."/>
            <person name="Dacre M."/>
            <person name="Hellsten U."/>
            <person name="Larroux C."/>
            <person name="Putnam N.H."/>
            <person name="Stanke M."/>
            <person name="Adamska M."/>
            <person name="Darling A."/>
            <person name="Degnan S.M."/>
            <person name="Oakley T.H."/>
            <person name="Plachetzki D.C."/>
            <person name="Zhai Y."/>
            <person name="Adamski M."/>
            <person name="Calcino A."/>
            <person name="Cummins S.F."/>
            <person name="Goodstein D.M."/>
            <person name="Harris C."/>
            <person name="Jackson D.J."/>
            <person name="Leys S.P."/>
            <person name="Shu S."/>
            <person name="Woodcroft B.J."/>
            <person name="Vervoort M."/>
            <person name="Kosik K.S."/>
            <person name="Manning G."/>
            <person name="Degnan B.M."/>
            <person name="Rokhsar D.S."/>
        </authorList>
    </citation>
    <scope>NUCLEOTIDE SEQUENCE [LARGE SCALE GENOMIC DNA]</scope>
</reference>
<dbReference type="GO" id="GO:0005509">
    <property type="term" value="F:calcium ion binding"/>
    <property type="evidence" value="ECO:0007669"/>
    <property type="project" value="InterPro"/>
</dbReference>
<evidence type="ECO:0000256" key="2">
    <source>
        <dbReference type="ARBA" id="ARBA00022837"/>
    </source>
</evidence>
<dbReference type="GO" id="GO:0019900">
    <property type="term" value="F:kinase binding"/>
    <property type="evidence" value="ECO:0007669"/>
    <property type="project" value="InterPro"/>
</dbReference>
<evidence type="ECO:0000256" key="3">
    <source>
        <dbReference type="SAM" id="Phobius"/>
    </source>
</evidence>
<dbReference type="PROSITE" id="PS50222">
    <property type="entry name" value="EF_HAND_2"/>
    <property type="match status" value="3"/>
</dbReference>
<keyword evidence="3" id="KW-0812">Transmembrane</keyword>
<sequence length="272" mass="31627">VDKDANWLLWFETQFISIAGDDRQIDFEGFRKALHLSQSSFFASRFFSIFDKDGNGSISLNEMINGVTLLMSGTQLDKLKFLFHFRFLFQVYDVDGDGSIDYDELKIILRSCTSESSLRINEENLDTLTNALFDFADADKNGSISFEELKNVFDKYPDIIDNLTISASNWLKPQKFSQNKKLSERFWPFWLSWNRIRNDLSYFIFLSVFFMINIVLFVEAAIRYRESMFLISIARGAGACLNFTPVVVLILMYRHIATLIRSTRLSFLFPLD</sequence>
<dbReference type="InterPro" id="IPR018247">
    <property type="entry name" value="EF_Hand_1_Ca_BS"/>
</dbReference>
<keyword evidence="1" id="KW-0677">Repeat</keyword>
<accession>A0AAN0IJ35</accession>
<evidence type="ECO:0000313" key="5">
    <source>
        <dbReference type="EnsemblMetazoa" id="XP_003391719.1"/>
    </source>
</evidence>
<reference evidence="5" key="2">
    <citation type="submission" date="2024-06" db="UniProtKB">
        <authorList>
            <consortium name="EnsemblMetazoa"/>
        </authorList>
    </citation>
    <scope>IDENTIFICATION</scope>
</reference>
<keyword evidence="6" id="KW-1185">Reference proteome</keyword>
<proteinExistence type="predicted"/>
<evidence type="ECO:0000256" key="1">
    <source>
        <dbReference type="ARBA" id="ARBA00022737"/>
    </source>
</evidence>
<feature type="domain" description="EF-hand" evidence="4">
    <location>
        <begin position="80"/>
        <end position="115"/>
    </location>
</feature>
<dbReference type="GeneID" id="100639635"/>
<feature type="domain" description="EF-hand" evidence="4">
    <location>
        <begin position="124"/>
        <end position="159"/>
    </location>
</feature>
<dbReference type="KEGG" id="aqu:100639635"/>
<keyword evidence="3" id="KW-0472">Membrane</keyword>
<dbReference type="CDD" id="cd00051">
    <property type="entry name" value="EFh"/>
    <property type="match status" value="2"/>
</dbReference>
<feature type="transmembrane region" description="Helical" evidence="3">
    <location>
        <begin position="228"/>
        <end position="253"/>
    </location>
</feature>
<dbReference type="RefSeq" id="XP_003391719.1">
    <property type="nucleotide sequence ID" value="XM_003391671.1"/>
</dbReference>
<dbReference type="InterPro" id="IPR011992">
    <property type="entry name" value="EF-hand-dom_pair"/>
</dbReference>
<protein>
    <recommendedName>
        <fullName evidence="4">EF-hand domain-containing protein</fullName>
    </recommendedName>
</protein>
<feature type="domain" description="EF-hand" evidence="4">
    <location>
        <begin position="38"/>
        <end position="73"/>
    </location>
</feature>
<dbReference type="SUPFAM" id="SSF47473">
    <property type="entry name" value="EF-hand"/>
    <property type="match status" value="1"/>
</dbReference>
<dbReference type="Pfam" id="PF13405">
    <property type="entry name" value="EF-hand_6"/>
    <property type="match status" value="1"/>
</dbReference>
<name>A0AAN0IJ35_AMPQE</name>
<keyword evidence="2" id="KW-0106">Calcium</keyword>
<dbReference type="Gene3D" id="1.10.238.10">
    <property type="entry name" value="EF-hand"/>
    <property type="match status" value="1"/>
</dbReference>
<evidence type="ECO:0000259" key="4">
    <source>
        <dbReference type="PROSITE" id="PS50222"/>
    </source>
</evidence>
<dbReference type="PANTHER" id="PTHR23056:SF110">
    <property type="entry name" value="CALMODULIN"/>
    <property type="match status" value="1"/>
</dbReference>
<dbReference type="InterPro" id="IPR045198">
    <property type="entry name" value="CNBL1-10"/>
</dbReference>
<dbReference type="PROSITE" id="PS00018">
    <property type="entry name" value="EF_HAND_1"/>
    <property type="match status" value="3"/>
</dbReference>